<accession>A0ACB8W2Q4</accession>
<evidence type="ECO:0000313" key="2">
    <source>
        <dbReference type="Proteomes" id="UP000831701"/>
    </source>
</evidence>
<dbReference type="EMBL" id="CM041545">
    <property type="protein sequence ID" value="KAI3362024.1"/>
    <property type="molecule type" value="Genomic_DNA"/>
</dbReference>
<keyword evidence="2" id="KW-1185">Reference proteome</keyword>
<dbReference type="Proteomes" id="UP000831701">
    <property type="component" value="Chromosome 15"/>
</dbReference>
<proteinExistence type="predicted"/>
<comment type="caution">
    <text evidence="1">The sequence shown here is derived from an EMBL/GenBank/DDBJ whole genome shotgun (WGS) entry which is preliminary data.</text>
</comment>
<organism evidence="1 2">
    <name type="scientific">Scortum barcoo</name>
    <name type="common">barcoo grunter</name>
    <dbReference type="NCBI Taxonomy" id="214431"/>
    <lineage>
        <taxon>Eukaryota</taxon>
        <taxon>Metazoa</taxon>
        <taxon>Chordata</taxon>
        <taxon>Craniata</taxon>
        <taxon>Vertebrata</taxon>
        <taxon>Euteleostomi</taxon>
        <taxon>Actinopterygii</taxon>
        <taxon>Neopterygii</taxon>
        <taxon>Teleostei</taxon>
        <taxon>Neoteleostei</taxon>
        <taxon>Acanthomorphata</taxon>
        <taxon>Eupercaria</taxon>
        <taxon>Centrarchiformes</taxon>
        <taxon>Terapontoidei</taxon>
        <taxon>Terapontidae</taxon>
        <taxon>Scortum</taxon>
    </lineage>
</organism>
<sequence>MHRPQPRKPHPGRSVVTPTTSIPVRSWVELEMNRGTPGSAQSSSTDGAAPALLPLPQVEEEEAMVGGLEHVPSSSSIHNGDMEKILLDAQHESSRSNSSCDSPPRPHSPQDEGQIIFDVDVSGRRDSQSEEDILDKERDMDILMKDADWVADWSSRPENIPPKEFHFRHPRRSVTLSMRKTGAMKKGGIFSAEFLKVFIPSLLLSHILALGLGPPPSPLYGTSEHLFPANPGAVTHVAPPTAADGVTMGYRVVASSVAIPLAHRHVPLIELRSFFRLAGRQVAVPLVDQSSEERVWTLDERRSDRFRRATSDALLPAAPSPWTEITHGLQLLPEKSHKSLPSSPPPPPTLAPSSPLPSPHSSQQGMSTAGEVPAFFKSMGSDSPARPRQKFCGMFCPVEGSSDSKTLDFDALSACRGRSDGRVIDRQTDISQPRKVEIRESTGKEALQNLDDKRRKDEPPVKMSGYQGKKNIPRITVSVGGGEGGLCGVEAAGVVPGGGAAGLQDVTGAAGGAPALLLCVSIFCDKCSSPGRTGPPLHLRLSCTLSVFVQDGGGLTPVVFVRGGAGRGSKLGACAEQQLCSGPELLPGLQLEAADRTEQPLLAGDAGVFVTRAATPFLDRGPRSDRLLIKGGKIVNDDQSFCADIYMEDGVIKQIGENLIVPGGVKTIDAHGRMLMPGGIDVHTRFQMPDRGMTSADDFYQGTKAALAGGTTMIIDHVVPEPGMSLISAFEQWREWADGKSCCDYSLHVDITEWHKGIQEEMEALVKDHGVNSFLVYLAYKDIFQLTDTQVYEVFSVIRDLGAIAQVHAENGDIVAEEQRRILEQGITGPEGHVLSRPEEVEAEAVNRSVTVANQTNCPLYVTKVMSKSAADVIAQARKKGTVVYGEPITASLGTDGSHYWSKNWAKAAAYVTSPPLSPDPTTPDYLNSLLSCGDLQLTGSAHCPFNTAQRAVGKDDFSLIPEGVNGTEERMSIIWDKCVVTGKMDENQFVAVTSTNAAKILQPVPAQGSHRRGFRRRPGAVGPRHHEDYLCQEPQLGRDSVANTVEYNIFEGTEVRGGPLVVISQGKIVLEDGNLHTTEGSGRYVARKPFPDYVYKRIKARSRLAELRGVPRGLYDGPVCEVSVTPKTMTPASSAKTSPAKQANQPVRNLHQSGFSLSGAQIDDNVPRRNTQRIVAPPGGRANITSLG</sequence>
<gene>
    <name evidence="1" type="ORF">L3Q82_012364</name>
</gene>
<protein>
    <submittedName>
        <fullName evidence="1">Uncharacterized protein</fullName>
    </submittedName>
</protein>
<name>A0ACB8W2Q4_9TELE</name>
<evidence type="ECO:0000313" key="1">
    <source>
        <dbReference type="EMBL" id="KAI3362024.1"/>
    </source>
</evidence>
<reference evidence="1" key="1">
    <citation type="submission" date="2022-04" db="EMBL/GenBank/DDBJ databases">
        <title>Jade perch genome.</title>
        <authorList>
            <person name="Chao B."/>
        </authorList>
    </citation>
    <scope>NUCLEOTIDE SEQUENCE</scope>
    <source>
        <strain evidence="1">CB-2022</strain>
    </source>
</reference>